<comment type="caution">
    <text evidence="1">The sequence shown here is derived from an EMBL/GenBank/DDBJ whole genome shotgun (WGS) entry which is preliminary data.</text>
</comment>
<dbReference type="GO" id="GO:0016255">
    <property type="term" value="P:attachment of GPI anchor to protein"/>
    <property type="evidence" value="ECO:0007669"/>
    <property type="project" value="InterPro"/>
</dbReference>
<proteinExistence type="predicted"/>
<dbReference type="InParanoid" id="A0A1V9X8H4"/>
<reference evidence="1 2" key="1">
    <citation type="journal article" date="2017" name="Gigascience">
        <title>Draft genome of the honey bee ectoparasitic mite, Tropilaelaps mercedesae, is shaped by the parasitic life history.</title>
        <authorList>
            <person name="Dong X."/>
            <person name="Armstrong S.D."/>
            <person name="Xia D."/>
            <person name="Makepeace B.L."/>
            <person name="Darby A.C."/>
            <person name="Kadowaki T."/>
        </authorList>
    </citation>
    <scope>NUCLEOTIDE SEQUENCE [LARGE SCALE GENOMIC DNA]</scope>
    <source>
        <strain evidence="1">Wuxi-XJTLU</strain>
    </source>
</reference>
<dbReference type="EMBL" id="MNPL01020118">
    <property type="protein sequence ID" value="OQR69691.1"/>
    <property type="molecule type" value="Genomic_DNA"/>
</dbReference>
<accession>A0A1V9X8H4</accession>
<organism evidence="1 2">
    <name type="scientific">Tropilaelaps mercedesae</name>
    <dbReference type="NCBI Taxonomy" id="418985"/>
    <lineage>
        <taxon>Eukaryota</taxon>
        <taxon>Metazoa</taxon>
        <taxon>Ecdysozoa</taxon>
        <taxon>Arthropoda</taxon>
        <taxon>Chelicerata</taxon>
        <taxon>Arachnida</taxon>
        <taxon>Acari</taxon>
        <taxon>Parasitiformes</taxon>
        <taxon>Mesostigmata</taxon>
        <taxon>Gamasina</taxon>
        <taxon>Dermanyssoidea</taxon>
        <taxon>Laelapidae</taxon>
        <taxon>Tropilaelaps</taxon>
    </lineage>
</organism>
<sequence>MSLTQGKWSHEHWGYPVKDRPAGALLWAWFKENPDDNWKTFAAALGGITCSSLNFIDDTITAVPKYVFRPEGYLESVNATNLRLALLPGEAVCTENLTPWLKLLPCSNTGLSQLLKATSVFSSHFISIGLDVKKTCLDSTCSQTQLLLQQYVTVVMDPTFGPGRQDWNFLNLFGKTISAACPLASKSSVLVDLTPNGVSAQATLSPKPHRLETVDRGREFAIYDVKKLLRDHEHGNVHATYAKQHVYWVIKPPPITVHRYVQGYGLDQGGILAVITNSHHTALNVTYLEVIPWYVPN</sequence>
<dbReference type="Proteomes" id="UP000192247">
    <property type="component" value="Unassembled WGS sequence"/>
</dbReference>
<keyword evidence="2" id="KW-1185">Reference proteome</keyword>
<dbReference type="STRING" id="418985.A0A1V9X8H4"/>
<dbReference type="OrthoDB" id="331263at2759"/>
<dbReference type="PANTHER" id="PTHR12959:SF11">
    <property type="entry name" value="GPI TRANSAMIDASE COMPONENT PIG-T"/>
    <property type="match status" value="1"/>
</dbReference>
<evidence type="ECO:0000313" key="2">
    <source>
        <dbReference type="Proteomes" id="UP000192247"/>
    </source>
</evidence>
<evidence type="ECO:0000313" key="1">
    <source>
        <dbReference type="EMBL" id="OQR69691.1"/>
    </source>
</evidence>
<name>A0A1V9X8H4_9ACAR</name>
<dbReference type="PANTHER" id="PTHR12959">
    <property type="entry name" value="GPI TRANSAMIDASE COMPONENT PIG-T-RELATED"/>
    <property type="match status" value="1"/>
</dbReference>
<dbReference type="AlphaFoldDB" id="A0A1V9X8H4"/>
<dbReference type="Pfam" id="PF04113">
    <property type="entry name" value="Gpi16"/>
    <property type="match status" value="2"/>
</dbReference>
<dbReference type="GO" id="GO:0042765">
    <property type="term" value="C:GPI-anchor transamidase complex"/>
    <property type="evidence" value="ECO:0007669"/>
    <property type="project" value="InterPro"/>
</dbReference>
<protein>
    <submittedName>
        <fullName evidence="1">GPI transamidase component PIG-T-like</fullName>
    </submittedName>
</protein>
<dbReference type="InterPro" id="IPR007245">
    <property type="entry name" value="PIG-T"/>
</dbReference>
<gene>
    <name evidence="1" type="ORF">BIW11_12104</name>
</gene>